<reference evidence="1 2" key="1">
    <citation type="submission" date="2022-04" db="EMBL/GenBank/DDBJ databases">
        <title>Gracilibacillus sp. isolated from saltern.</title>
        <authorList>
            <person name="Won M."/>
            <person name="Lee C.-M."/>
            <person name="Woen H.-Y."/>
            <person name="Kwon S.-W."/>
        </authorList>
    </citation>
    <scope>NUCLEOTIDE SEQUENCE [LARGE SCALE GENOMIC DNA]</scope>
    <source>
        <strain evidence="1 2">SSWR10-1</strain>
    </source>
</reference>
<organism evidence="1 2">
    <name type="scientific">Gracilibacillus caseinilyticus</name>
    <dbReference type="NCBI Taxonomy" id="2932256"/>
    <lineage>
        <taxon>Bacteria</taxon>
        <taxon>Bacillati</taxon>
        <taxon>Bacillota</taxon>
        <taxon>Bacilli</taxon>
        <taxon>Bacillales</taxon>
        <taxon>Bacillaceae</taxon>
        <taxon>Gracilibacillus</taxon>
    </lineage>
</organism>
<dbReference type="EMBL" id="CP095072">
    <property type="protein sequence ID" value="UOQ49699.1"/>
    <property type="molecule type" value="Genomic_DNA"/>
</dbReference>
<dbReference type="Proteomes" id="UP000831782">
    <property type="component" value="Chromosome"/>
</dbReference>
<evidence type="ECO:0000313" key="1">
    <source>
        <dbReference type="EMBL" id="UOQ49699.1"/>
    </source>
</evidence>
<name>A0ABY4EZK5_9BACI</name>
<dbReference type="Gene3D" id="1.25.40.10">
    <property type="entry name" value="Tetratricopeptide repeat domain"/>
    <property type="match status" value="1"/>
</dbReference>
<proteinExistence type="predicted"/>
<keyword evidence="2" id="KW-1185">Reference proteome</keyword>
<dbReference type="InterPro" id="IPR011990">
    <property type="entry name" value="TPR-like_helical_dom_sf"/>
</dbReference>
<gene>
    <name evidence="1" type="ORF">MUN88_06365</name>
</gene>
<sequence>MTKLEEGRTYLLKGVDGDKKAVKRAYEIFSSLRGNGASDALIEAYYGSTLALLGRDATKPIEKADNAQEGLDSLNQAVSMNPDHKEIRLLRSNVCLHLPDSFFQCSSIAIEDYAYLLDHYKKNPNYLSEQQVQDMYNELHDAFHQIEQSDQAKRVLKRLTELVTK</sequence>
<evidence type="ECO:0000313" key="2">
    <source>
        <dbReference type="Proteomes" id="UP000831782"/>
    </source>
</evidence>
<accession>A0ABY4EZK5</accession>
<dbReference type="RefSeq" id="WP_244722322.1">
    <property type="nucleotide sequence ID" value="NZ_CP095072.1"/>
</dbReference>
<protein>
    <submittedName>
        <fullName evidence="1">Uncharacterized protein</fullName>
    </submittedName>
</protein>